<proteinExistence type="predicted"/>
<evidence type="ECO:0008006" key="5">
    <source>
        <dbReference type="Google" id="ProtNLM"/>
    </source>
</evidence>
<evidence type="ECO:0000256" key="2">
    <source>
        <dbReference type="SAM" id="SignalP"/>
    </source>
</evidence>
<keyword evidence="1 2" id="KW-0732">Signal</keyword>
<dbReference type="Pfam" id="PF03480">
    <property type="entry name" value="DctP"/>
    <property type="match status" value="1"/>
</dbReference>
<gene>
    <name evidence="3" type="ORF">GCM10009823_15230</name>
</gene>
<dbReference type="PANTHER" id="PTHR33376">
    <property type="match status" value="1"/>
</dbReference>
<dbReference type="EMBL" id="BAAAPZ010000005">
    <property type="protein sequence ID" value="GAA2095620.1"/>
    <property type="molecule type" value="Genomic_DNA"/>
</dbReference>
<dbReference type="PANTHER" id="PTHR33376:SF15">
    <property type="entry name" value="BLL6794 PROTEIN"/>
    <property type="match status" value="1"/>
</dbReference>
<feature type="chain" id="PRO_5046733929" description="TRAP-type C4-dicarboxylate transport system, substrate-binding protein" evidence="2">
    <location>
        <begin position="24"/>
        <end position="428"/>
    </location>
</feature>
<keyword evidence="4" id="KW-1185">Reference proteome</keyword>
<dbReference type="PROSITE" id="PS51257">
    <property type="entry name" value="PROKAR_LIPOPROTEIN"/>
    <property type="match status" value="1"/>
</dbReference>
<evidence type="ECO:0000256" key="1">
    <source>
        <dbReference type="ARBA" id="ARBA00022729"/>
    </source>
</evidence>
<evidence type="ECO:0000313" key="3">
    <source>
        <dbReference type="EMBL" id="GAA2095620.1"/>
    </source>
</evidence>
<reference evidence="4" key="1">
    <citation type="journal article" date="2019" name="Int. J. Syst. Evol. Microbiol.">
        <title>The Global Catalogue of Microorganisms (GCM) 10K type strain sequencing project: providing services to taxonomists for standard genome sequencing and annotation.</title>
        <authorList>
            <consortium name="The Broad Institute Genomics Platform"/>
            <consortium name="The Broad Institute Genome Sequencing Center for Infectious Disease"/>
            <person name="Wu L."/>
            <person name="Ma J."/>
        </authorList>
    </citation>
    <scope>NUCLEOTIDE SEQUENCE [LARGE SCALE GENOMIC DNA]</scope>
    <source>
        <strain evidence="4">JCM 15900</strain>
    </source>
</reference>
<comment type="caution">
    <text evidence="3">The sequence shown here is derived from an EMBL/GenBank/DDBJ whole genome shotgun (WGS) entry which is preliminary data.</text>
</comment>
<sequence>MKALRTKAVQVTATMGVAAFALAGCAGSAGSAGSGGGGAGGGEGYAHDASDAEIAAAFEDIEPLTITYQPSAQSAEGPDSYRAQAFKKNLEEKSGGKITVDTTYAQGIAGYTELGDALVDGRVDIAYMLPIYQPDEYPVFQAWVTGTTLTGTSPLVDELAANAALGDLAWQDENLLAEFEDKGLVPLSPLNAAGAVMSLCSEPHTTAADWNGNQVRASSTAQSAQLEAVSASPVSLEYTEVFEALQRNTIDCTLTATLPAETAGVFEVANDVAYTTDVTFARGPGGVFAGSAWESWPLAVRQLVFDAMADEFVQSRRGDLAGNYAAAELVREHGGSFAEMDDETQALIRAASEGLVEEKVRDGLLPEGSVEAVPAAVDEWREVVTELGYEDEGTFADFDEWYPDDDSELLTPLGERYFEEVMLPHRPS</sequence>
<dbReference type="Gene3D" id="3.40.190.170">
    <property type="entry name" value="Bacterial extracellular solute-binding protein, family 7"/>
    <property type="match status" value="1"/>
</dbReference>
<evidence type="ECO:0000313" key="4">
    <source>
        <dbReference type="Proteomes" id="UP001500984"/>
    </source>
</evidence>
<accession>A0ABP5I7Q3</accession>
<feature type="signal peptide" evidence="2">
    <location>
        <begin position="1"/>
        <end position="23"/>
    </location>
</feature>
<dbReference type="RefSeq" id="WP_344336710.1">
    <property type="nucleotide sequence ID" value="NZ_BAAAPZ010000005.1"/>
</dbReference>
<protein>
    <recommendedName>
        <fullName evidence="5">TRAP-type C4-dicarboxylate transport system, substrate-binding protein</fullName>
    </recommendedName>
</protein>
<dbReference type="InterPro" id="IPR018389">
    <property type="entry name" value="DctP_fam"/>
</dbReference>
<organism evidence="3 4">
    <name type="scientific">Brevibacterium salitolerans</name>
    <dbReference type="NCBI Taxonomy" id="1403566"/>
    <lineage>
        <taxon>Bacteria</taxon>
        <taxon>Bacillati</taxon>
        <taxon>Actinomycetota</taxon>
        <taxon>Actinomycetes</taxon>
        <taxon>Micrococcales</taxon>
        <taxon>Brevibacteriaceae</taxon>
        <taxon>Brevibacterium</taxon>
    </lineage>
</organism>
<name>A0ABP5I7Q3_9MICO</name>
<dbReference type="Proteomes" id="UP001500984">
    <property type="component" value="Unassembled WGS sequence"/>
</dbReference>
<dbReference type="InterPro" id="IPR038404">
    <property type="entry name" value="TRAP_DctP_sf"/>
</dbReference>